<organism evidence="1">
    <name type="scientific">viral metagenome</name>
    <dbReference type="NCBI Taxonomy" id="1070528"/>
    <lineage>
        <taxon>unclassified sequences</taxon>
        <taxon>metagenomes</taxon>
        <taxon>organismal metagenomes</taxon>
    </lineage>
</organism>
<accession>A0A6C0HNE1</accession>
<dbReference type="AlphaFoldDB" id="A0A6C0HNE1"/>
<evidence type="ECO:0000313" key="1">
    <source>
        <dbReference type="EMBL" id="QHT81676.1"/>
    </source>
</evidence>
<reference evidence="1" key="1">
    <citation type="journal article" date="2020" name="Nature">
        <title>Giant virus diversity and host interactions through global metagenomics.</title>
        <authorList>
            <person name="Schulz F."/>
            <person name="Roux S."/>
            <person name="Paez-Espino D."/>
            <person name="Jungbluth S."/>
            <person name="Walsh D.A."/>
            <person name="Denef V.J."/>
            <person name="McMahon K.D."/>
            <person name="Konstantinidis K.T."/>
            <person name="Eloe-Fadrosh E.A."/>
            <person name="Kyrpides N.C."/>
            <person name="Woyke T."/>
        </authorList>
    </citation>
    <scope>NUCLEOTIDE SEQUENCE</scope>
    <source>
        <strain evidence="1">GVMAG-M-3300023184-13</strain>
    </source>
</reference>
<proteinExistence type="predicted"/>
<name>A0A6C0HNE1_9ZZZZ</name>
<protein>
    <submittedName>
        <fullName evidence="1">Uncharacterized protein</fullName>
    </submittedName>
</protein>
<sequence length="52" mass="6167">MNNNTNIEMNENIQNAYIAYMRACTEFVNSYTGASHTSRFHKIFKKYTKKKN</sequence>
<dbReference type="EMBL" id="MN739987">
    <property type="protein sequence ID" value="QHT81676.1"/>
    <property type="molecule type" value="Genomic_DNA"/>
</dbReference>